<evidence type="ECO:0000313" key="3">
    <source>
        <dbReference type="EMBL" id="CCH73534.1"/>
    </source>
</evidence>
<dbReference type="RefSeq" id="WP_048694355.1">
    <property type="nucleotide sequence ID" value="NZ_HG764815.1"/>
</dbReference>
<proteinExistence type="predicted"/>
<gene>
    <name evidence="3" type="ORF">BN11_290012</name>
</gene>
<dbReference type="Gene3D" id="4.10.320.10">
    <property type="entry name" value="E3-binding domain"/>
    <property type="match status" value="1"/>
</dbReference>
<evidence type="ECO:0000313" key="4">
    <source>
        <dbReference type="Proteomes" id="UP000035763"/>
    </source>
</evidence>
<dbReference type="Pfam" id="PF23359">
    <property type="entry name" value="Lsr2_DNA-bd"/>
    <property type="match status" value="1"/>
</dbReference>
<comment type="caution">
    <text evidence="3">The sequence shown here is derived from an EMBL/GenBank/DDBJ whole genome shotgun (WGS) entry which is preliminary data.</text>
</comment>
<dbReference type="STRING" id="1193182.BN11_290012"/>
<dbReference type="OrthoDB" id="4113332at2"/>
<reference evidence="3 4" key="1">
    <citation type="journal article" date="2013" name="ISME J.">
        <title>A metabolic model for members of the genus Tetrasphaera involved in enhanced biological phosphorus removal.</title>
        <authorList>
            <person name="Kristiansen R."/>
            <person name="Nguyen H.T.T."/>
            <person name="Saunders A.M."/>
            <person name="Nielsen J.L."/>
            <person name="Wimmer R."/>
            <person name="Le V.Q."/>
            <person name="McIlroy S.J."/>
            <person name="Petrovski S."/>
            <person name="Seviour R.J."/>
            <person name="Calteau A."/>
            <person name="Nielsen K.L."/>
            <person name="Nielsen P.H."/>
        </authorList>
    </citation>
    <scope>NUCLEOTIDE SEQUENCE [LARGE SCALE GENOMIC DNA]</scope>
    <source>
        <strain evidence="3 4">Ben110</strain>
    </source>
</reference>
<organism evidence="3 4">
    <name type="scientific">Nostocoides australiense Ben110</name>
    <dbReference type="NCBI Taxonomy" id="1193182"/>
    <lineage>
        <taxon>Bacteria</taxon>
        <taxon>Bacillati</taxon>
        <taxon>Actinomycetota</taxon>
        <taxon>Actinomycetes</taxon>
        <taxon>Micrococcales</taxon>
        <taxon>Intrasporangiaceae</taxon>
        <taxon>Nostocoides</taxon>
    </lineage>
</organism>
<evidence type="ECO:0000259" key="2">
    <source>
        <dbReference type="Pfam" id="PF23359"/>
    </source>
</evidence>
<dbReference type="InterPro" id="IPR036625">
    <property type="entry name" value="E3-bd_dom_sf"/>
</dbReference>
<name>W6K3M7_9MICO</name>
<sequence>MELDLTAGERAKLDEVLAPYIARGRKLGPMTARPATPRKVPVSTPEERAEIRAWAKAEGYEIADRGQIPNAVVKAYRTAHLEALDGGPSAA</sequence>
<keyword evidence="1" id="KW-0238">DNA-binding</keyword>
<dbReference type="EMBL" id="CAJA01000212">
    <property type="protein sequence ID" value="CCH73534.1"/>
    <property type="molecule type" value="Genomic_DNA"/>
</dbReference>
<dbReference type="GO" id="GO:0016746">
    <property type="term" value="F:acyltransferase activity"/>
    <property type="evidence" value="ECO:0007669"/>
    <property type="project" value="InterPro"/>
</dbReference>
<dbReference type="Proteomes" id="UP000035763">
    <property type="component" value="Unassembled WGS sequence"/>
</dbReference>
<accession>W6K3M7</accession>
<keyword evidence="4" id="KW-1185">Reference proteome</keyword>
<protein>
    <recommendedName>
        <fullName evidence="2">Lsr2 DNA-binding domain-containing protein</fullName>
    </recommendedName>
</protein>
<dbReference type="AlphaFoldDB" id="W6K3M7"/>
<feature type="domain" description="Lsr2 DNA-binding" evidence="2">
    <location>
        <begin position="45"/>
        <end position="79"/>
    </location>
</feature>
<dbReference type="InterPro" id="IPR055370">
    <property type="entry name" value="Lsr2_DNA-bd"/>
</dbReference>
<evidence type="ECO:0000256" key="1">
    <source>
        <dbReference type="ARBA" id="ARBA00023125"/>
    </source>
</evidence>
<dbReference type="GO" id="GO:0003677">
    <property type="term" value="F:DNA binding"/>
    <property type="evidence" value="ECO:0007669"/>
    <property type="project" value="UniProtKB-KW"/>
</dbReference>